<dbReference type="EMBL" id="CP011026">
    <property type="protein sequence ID" value="ATC88636.1"/>
    <property type="molecule type" value="Genomic_DNA"/>
</dbReference>
<proteinExistence type="predicted"/>
<gene>
    <name evidence="1" type="ORF">PARC_b0436</name>
</gene>
<dbReference type="AlphaFoldDB" id="A0A290S966"/>
<reference evidence="1 2" key="1">
    <citation type="journal article" date="2012" name="J. Bacteriol.">
        <title>Genome sequences of type strains of seven species of the marine bacterium Pseudoalteromonas.</title>
        <authorList>
            <person name="Xie B.B."/>
            <person name="Shu Y.L."/>
            <person name="Qin Q.L."/>
            <person name="Rong J.C."/>
            <person name="Zhang X.Y."/>
            <person name="Chen X.L."/>
            <person name="Shi M."/>
            <person name="He H.L."/>
            <person name="Zhou B.C."/>
            <person name="Zhang Y.Z."/>
        </authorList>
    </citation>
    <scope>NUCLEOTIDE SEQUENCE [LARGE SCALE GENOMIC DNA]</scope>
    <source>
        <strain evidence="1 2">A 37-1-2</strain>
    </source>
</reference>
<dbReference type="KEGG" id="part:PARC_b0436"/>
<protein>
    <submittedName>
        <fullName evidence="1">Uncharacterized protein</fullName>
    </submittedName>
</protein>
<sequence length="94" mass="10956">MKIEYDDRFSIEESDKLKSFENIIEKHWLLNSNSDTSLIWEIVVKSENPRLFALLKAQAGYKQVHLESCSSILKKSPETFQSEFVDAAIEFSRK</sequence>
<name>A0A290S966_9GAMM</name>
<evidence type="ECO:0000313" key="2">
    <source>
        <dbReference type="Proteomes" id="UP000016505"/>
    </source>
</evidence>
<dbReference type="RefSeq" id="WP_010554008.1">
    <property type="nucleotide sequence ID" value="NZ_CP011026.1"/>
</dbReference>
<organism evidence="1 2">
    <name type="scientific">Pseudoalteromonas arctica A 37-1-2</name>
    <dbReference type="NCBI Taxonomy" id="1117313"/>
    <lineage>
        <taxon>Bacteria</taxon>
        <taxon>Pseudomonadati</taxon>
        <taxon>Pseudomonadota</taxon>
        <taxon>Gammaproteobacteria</taxon>
        <taxon>Alteromonadales</taxon>
        <taxon>Pseudoalteromonadaceae</taxon>
        <taxon>Pseudoalteromonas</taxon>
    </lineage>
</organism>
<dbReference type="Proteomes" id="UP000016505">
    <property type="component" value="Chromosome II"/>
</dbReference>
<accession>A0A290S966</accession>
<evidence type="ECO:0000313" key="1">
    <source>
        <dbReference type="EMBL" id="ATC88636.1"/>
    </source>
</evidence>